<comment type="caution">
    <text evidence="3">The sequence shown here is derived from an EMBL/GenBank/DDBJ whole genome shotgun (WGS) entry which is preliminary data.</text>
</comment>
<feature type="coiled-coil region" evidence="1">
    <location>
        <begin position="119"/>
        <end position="182"/>
    </location>
</feature>
<dbReference type="OrthoDB" id="9940709at2"/>
<name>A0A087AH88_9BIFI</name>
<feature type="coiled-coil region" evidence="1">
    <location>
        <begin position="26"/>
        <end position="63"/>
    </location>
</feature>
<dbReference type="eggNOG" id="ENOG503287Q">
    <property type="taxonomic scope" value="Bacteria"/>
</dbReference>
<protein>
    <submittedName>
        <fullName evidence="3">Uncharacterized protein</fullName>
    </submittedName>
</protein>
<evidence type="ECO:0000313" key="4">
    <source>
        <dbReference type="Proteomes" id="UP000028995"/>
    </source>
</evidence>
<evidence type="ECO:0000256" key="1">
    <source>
        <dbReference type="SAM" id="Coils"/>
    </source>
</evidence>
<evidence type="ECO:0000313" key="3">
    <source>
        <dbReference type="EMBL" id="KFI58138.1"/>
    </source>
</evidence>
<dbReference type="AlphaFoldDB" id="A0A087AH88"/>
<dbReference type="EMBL" id="JGYU01000002">
    <property type="protein sequence ID" value="KFI58138.1"/>
    <property type="molecule type" value="Genomic_DNA"/>
</dbReference>
<accession>A0A087AH88</accession>
<feature type="region of interest" description="Disordered" evidence="2">
    <location>
        <begin position="203"/>
        <end position="222"/>
    </location>
</feature>
<organism evidence="3 4">
    <name type="scientific">Bifidobacterium choerinum</name>
    <dbReference type="NCBI Taxonomy" id="35760"/>
    <lineage>
        <taxon>Bacteria</taxon>
        <taxon>Bacillati</taxon>
        <taxon>Actinomycetota</taxon>
        <taxon>Actinomycetes</taxon>
        <taxon>Bifidobacteriales</taxon>
        <taxon>Bifidobacteriaceae</taxon>
        <taxon>Bifidobacterium</taxon>
    </lineage>
</organism>
<gene>
    <name evidence="3" type="ORF">BCHO_0221</name>
</gene>
<dbReference type="STRING" id="35760.BCHO_0221"/>
<proteinExistence type="predicted"/>
<evidence type="ECO:0000256" key="2">
    <source>
        <dbReference type="SAM" id="MobiDB-lite"/>
    </source>
</evidence>
<keyword evidence="1" id="KW-0175">Coiled coil</keyword>
<reference evidence="3 4" key="1">
    <citation type="submission" date="2014-03" db="EMBL/GenBank/DDBJ databases">
        <title>Genomics of Bifidobacteria.</title>
        <authorList>
            <person name="Ventura M."/>
            <person name="Milani C."/>
            <person name="Lugli G.A."/>
        </authorList>
    </citation>
    <scope>NUCLEOTIDE SEQUENCE [LARGE SCALE GENOMIC DNA]</scope>
    <source>
        <strain evidence="3 4">LMG 10510</strain>
    </source>
</reference>
<dbReference type="RefSeq" id="WP_024541432.1">
    <property type="nucleotide sequence ID" value="NZ_JGYU01000002.1"/>
</dbReference>
<dbReference type="Proteomes" id="UP000028995">
    <property type="component" value="Unassembled WGS sequence"/>
</dbReference>
<keyword evidence="4" id="KW-1185">Reference proteome</keyword>
<sequence length="222" mass="23458">MTDNENISLADAQAQDLHAAGDHKLAAEAARRRVQAREAAERADAAEQEAAQLRAQIAELRLSQARQAVTAAHPELTGELIEKFAPEGIDADGLAAWADKAIGLVVALRGEAPVDADDLTDTEKELAAAQMELARQKAVSEHPHVSEDVLDALCGADTPDGLAEWAATFEQVAAEIANAKAESFVVRQRFLAGIQANKVGGGKLKDASGHGMESVAQKLTKR</sequence>